<dbReference type="Gene3D" id="1.10.357.10">
    <property type="entry name" value="Tetracycline Repressor, domain 2"/>
    <property type="match status" value="1"/>
</dbReference>
<dbReference type="InterPro" id="IPR009057">
    <property type="entry name" value="Homeodomain-like_sf"/>
</dbReference>
<dbReference type="EMBL" id="JAAAWP010000004">
    <property type="protein sequence ID" value="NDW21554.1"/>
    <property type="molecule type" value="Genomic_DNA"/>
</dbReference>
<dbReference type="Proteomes" id="UP000478837">
    <property type="component" value="Unassembled WGS sequence"/>
</dbReference>
<dbReference type="InterPro" id="IPR050624">
    <property type="entry name" value="HTH-type_Tx_Regulator"/>
</dbReference>
<dbReference type="PROSITE" id="PS50977">
    <property type="entry name" value="HTH_TETR_2"/>
    <property type="match status" value="1"/>
</dbReference>
<evidence type="ECO:0000259" key="3">
    <source>
        <dbReference type="PROSITE" id="PS50977"/>
    </source>
</evidence>
<keyword evidence="1 2" id="KW-0238">DNA-binding</keyword>
<reference evidence="4 5" key="1">
    <citation type="submission" date="2020-01" db="EMBL/GenBank/DDBJ databases">
        <title>Genomes of bacteria type strains.</title>
        <authorList>
            <person name="Chen J."/>
            <person name="Zhu S."/>
            <person name="Yang J."/>
        </authorList>
    </citation>
    <scope>NUCLEOTIDE SEQUENCE [LARGE SCALE GENOMIC DNA]</scope>
    <source>
        <strain evidence="4 5">LMG 22958</strain>
    </source>
</reference>
<dbReference type="GO" id="GO:0003677">
    <property type="term" value="F:DNA binding"/>
    <property type="evidence" value="ECO:0007669"/>
    <property type="project" value="UniProtKB-UniRule"/>
</dbReference>
<dbReference type="Gene3D" id="1.10.10.60">
    <property type="entry name" value="Homeodomain-like"/>
    <property type="match status" value="1"/>
</dbReference>
<dbReference type="SUPFAM" id="SSF46689">
    <property type="entry name" value="Homeodomain-like"/>
    <property type="match status" value="1"/>
</dbReference>
<dbReference type="InterPro" id="IPR001647">
    <property type="entry name" value="HTH_TetR"/>
</dbReference>
<dbReference type="PANTHER" id="PTHR43479:SF11">
    <property type="entry name" value="ACREF_ENVCD OPERON REPRESSOR-RELATED"/>
    <property type="match status" value="1"/>
</dbReference>
<dbReference type="Pfam" id="PF00440">
    <property type="entry name" value="TetR_N"/>
    <property type="match status" value="1"/>
</dbReference>
<protein>
    <submittedName>
        <fullName evidence="4">TetR family transcriptional regulator</fullName>
    </submittedName>
</protein>
<comment type="caution">
    <text evidence="4">The sequence shown here is derived from an EMBL/GenBank/DDBJ whole genome shotgun (WGS) entry which is preliminary data.</text>
</comment>
<evidence type="ECO:0000256" key="1">
    <source>
        <dbReference type="ARBA" id="ARBA00023125"/>
    </source>
</evidence>
<dbReference type="AlphaFoldDB" id="A0A6L9MTJ7"/>
<organism evidence="4 5">
    <name type="scientific">Alteromonas hispanica</name>
    <dbReference type="NCBI Taxonomy" id="315421"/>
    <lineage>
        <taxon>Bacteria</taxon>
        <taxon>Pseudomonadati</taxon>
        <taxon>Pseudomonadota</taxon>
        <taxon>Gammaproteobacteria</taxon>
        <taxon>Alteromonadales</taxon>
        <taxon>Alteromonadaceae</taxon>
        <taxon>Alteromonas/Salinimonas group</taxon>
        <taxon>Alteromonas</taxon>
    </lineage>
</organism>
<feature type="domain" description="HTH tetR-type" evidence="3">
    <location>
        <begin position="32"/>
        <end position="92"/>
    </location>
</feature>
<evidence type="ECO:0000313" key="5">
    <source>
        <dbReference type="Proteomes" id="UP000478837"/>
    </source>
</evidence>
<name>A0A6L9MTJ7_9ALTE</name>
<proteinExistence type="predicted"/>
<dbReference type="RefSeq" id="WP_163111532.1">
    <property type="nucleotide sequence ID" value="NZ_JAAAWP010000004.1"/>
</dbReference>
<dbReference type="PANTHER" id="PTHR43479">
    <property type="entry name" value="ACREF/ENVCD OPERON REPRESSOR-RELATED"/>
    <property type="match status" value="1"/>
</dbReference>
<keyword evidence="5" id="KW-1185">Reference proteome</keyword>
<accession>A0A6L9MTJ7</accession>
<gene>
    <name evidence="4" type="ORF">GTW09_08505</name>
</gene>
<feature type="DNA-binding region" description="H-T-H motif" evidence="2">
    <location>
        <begin position="55"/>
        <end position="74"/>
    </location>
</feature>
<sequence length="226" mass="25490">MHNMSAMKNTSISCEAATERTYSGISMSERIALRRQRFIEAGISLFGTVGFQSTTMRMLTAQTELTNRYFYESFTNLEDLLVACYEKLMDDFRLRLEEELERASKYSEPSQRIRPGLNCFFTSMADPKFARITHAEVLGVSERVDRLYSRCSADFAALMMSYLTSSVSDKKQLSDTQMQFIGAALTGSLINSAMVWVNSQYEASIDDVIDASLAIFIGTVNQLRLA</sequence>
<evidence type="ECO:0000256" key="2">
    <source>
        <dbReference type="PROSITE-ProRule" id="PRU00335"/>
    </source>
</evidence>
<evidence type="ECO:0000313" key="4">
    <source>
        <dbReference type="EMBL" id="NDW21554.1"/>
    </source>
</evidence>